<feature type="transmembrane region" description="Helical" evidence="6">
    <location>
        <begin position="298"/>
        <end position="319"/>
    </location>
</feature>
<sequence length="381" mass="42720">MGEFVVNSSTAPSFGEVRDSGWAVSDIERSAFVRVTYAIIASFGLTGNMLVVFVLFRIPSLRNRTSHFIIHLALTDFLTCVWIIPFNLFPGSPALPSGVFGEMLCRLFINKFPLWATIFASVYSLVCVHLERFVAIVYPMQYKIIFAPGKSILFMVGCWIIGIISNSYFWLIYSNEEGLCSIQPYPHPAIQRLVGVYTFCVVYIIPIGFNFFSHKKMIAELKGKAKVLENKDISAANLERVPGAKSARRKEVWQLKTAQELSNTLLIVVITFAICWAPNQIFFFIYNMGADLPFNTPLYHTTVIMSLCNSCLNPFIYFFKNKHYRVGLMKALSPICCSRGLKEKWGSVRTGPPPTHSGGTASNSNSVVNVSRDNSFCVSNL</sequence>
<dbReference type="PROSITE" id="PS50262">
    <property type="entry name" value="G_PROTEIN_RECEP_F1_2"/>
    <property type="match status" value="1"/>
</dbReference>
<protein>
    <submittedName>
        <fullName evidence="8">Somatostatin receptor type 4</fullName>
    </submittedName>
</protein>
<dbReference type="GO" id="GO:0016020">
    <property type="term" value="C:membrane"/>
    <property type="evidence" value="ECO:0007669"/>
    <property type="project" value="UniProtKB-SubCell"/>
</dbReference>
<dbReference type="EMBL" id="JAIZAY010000009">
    <property type="protein sequence ID" value="KAJ8035809.1"/>
    <property type="molecule type" value="Genomic_DNA"/>
</dbReference>
<dbReference type="Gene3D" id="1.20.1070.10">
    <property type="entry name" value="Rhodopsin 7-helix transmembrane proteins"/>
    <property type="match status" value="1"/>
</dbReference>
<evidence type="ECO:0000256" key="1">
    <source>
        <dbReference type="ARBA" id="ARBA00004370"/>
    </source>
</evidence>
<dbReference type="InterPro" id="IPR000276">
    <property type="entry name" value="GPCR_Rhodpsn"/>
</dbReference>
<dbReference type="Pfam" id="PF00001">
    <property type="entry name" value="7tm_1"/>
    <property type="match status" value="1"/>
</dbReference>
<keyword evidence="8" id="KW-0675">Receptor</keyword>
<dbReference type="InterPro" id="IPR017452">
    <property type="entry name" value="GPCR_Rhodpsn_7TM"/>
</dbReference>
<feature type="transmembrane region" description="Helical" evidence="6">
    <location>
        <begin position="68"/>
        <end position="88"/>
    </location>
</feature>
<feature type="transmembrane region" description="Helical" evidence="6">
    <location>
        <begin position="193"/>
        <end position="212"/>
    </location>
</feature>
<feature type="transmembrane region" description="Helical" evidence="6">
    <location>
        <begin position="265"/>
        <end position="286"/>
    </location>
</feature>
<dbReference type="SUPFAM" id="SSF81321">
    <property type="entry name" value="Family A G protein-coupled receptor-like"/>
    <property type="match status" value="1"/>
</dbReference>
<comment type="subcellular location">
    <subcellularLocation>
        <location evidence="1">Membrane</location>
    </subcellularLocation>
</comment>
<gene>
    <name evidence="8" type="ORF">HOLleu_19594</name>
</gene>
<keyword evidence="4 6" id="KW-0472">Membrane</keyword>
<evidence type="ECO:0000313" key="8">
    <source>
        <dbReference type="EMBL" id="KAJ8035809.1"/>
    </source>
</evidence>
<accession>A0A9Q1C0A9</accession>
<evidence type="ECO:0000256" key="3">
    <source>
        <dbReference type="ARBA" id="ARBA00022989"/>
    </source>
</evidence>
<evidence type="ECO:0000313" key="9">
    <source>
        <dbReference type="Proteomes" id="UP001152320"/>
    </source>
</evidence>
<keyword evidence="3 6" id="KW-1133">Transmembrane helix</keyword>
<evidence type="ECO:0000256" key="4">
    <source>
        <dbReference type="ARBA" id="ARBA00023136"/>
    </source>
</evidence>
<dbReference type="PRINTS" id="PR00237">
    <property type="entry name" value="GPCRRHODOPSN"/>
</dbReference>
<dbReference type="Proteomes" id="UP001152320">
    <property type="component" value="Chromosome 9"/>
</dbReference>
<evidence type="ECO:0000256" key="6">
    <source>
        <dbReference type="SAM" id="Phobius"/>
    </source>
</evidence>
<dbReference type="PANTHER" id="PTHR45698:SF1">
    <property type="entry name" value="TRACE AMINE-ASSOCIATED RECEPTOR 13C-LIKE"/>
    <property type="match status" value="1"/>
</dbReference>
<keyword evidence="9" id="KW-1185">Reference proteome</keyword>
<dbReference type="AlphaFoldDB" id="A0A9Q1C0A9"/>
<feature type="transmembrane region" description="Helical" evidence="6">
    <location>
        <begin position="35"/>
        <end position="56"/>
    </location>
</feature>
<proteinExistence type="predicted"/>
<feature type="transmembrane region" description="Helical" evidence="6">
    <location>
        <begin position="151"/>
        <end position="173"/>
    </location>
</feature>
<evidence type="ECO:0000256" key="2">
    <source>
        <dbReference type="ARBA" id="ARBA00022692"/>
    </source>
</evidence>
<evidence type="ECO:0000259" key="7">
    <source>
        <dbReference type="PROSITE" id="PS50262"/>
    </source>
</evidence>
<dbReference type="PANTHER" id="PTHR45698">
    <property type="entry name" value="TRACE AMINE-ASSOCIATED RECEPTOR 19N-RELATED"/>
    <property type="match status" value="1"/>
</dbReference>
<dbReference type="OrthoDB" id="5950491at2759"/>
<dbReference type="SMART" id="SM01381">
    <property type="entry name" value="7TM_GPCR_Srsx"/>
    <property type="match status" value="1"/>
</dbReference>
<feature type="transmembrane region" description="Helical" evidence="6">
    <location>
        <begin position="108"/>
        <end position="130"/>
    </location>
</feature>
<organism evidence="8 9">
    <name type="scientific">Holothuria leucospilota</name>
    <name type="common">Black long sea cucumber</name>
    <name type="synonym">Mertensiothuria leucospilota</name>
    <dbReference type="NCBI Taxonomy" id="206669"/>
    <lineage>
        <taxon>Eukaryota</taxon>
        <taxon>Metazoa</taxon>
        <taxon>Echinodermata</taxon>
        <taxon>Eleutherozoa</taxon>
        <taxon>Echinozoa</taxon>
        <taxon>Holothuroidea</taxon>
        <taxon>Aspidochirotacea</taxon>
        <taxon>Aspidochirotida</taxon>
        <taxon>Holothuriidae</taxon>
        <taxon>Holothuria</taxon>
    </lineage>
</organism>
<keyword evidence="2 6" id="KW-0812">Transmembrane</keyword>
<dbReference type="CDD" id="cd00637">
    <property type="entry name" value="7tm_classA_rhodopsin-like"/>
    <property type="match status" value="1"/>
</dbReference>
<feature type="domain" description="G-protein coupled receptors family 1 profile" evidence="7">
    <location>
        <begin position="47"/>
        <end position="317"/>
    </location>
</feature>
<feature type="region of interest" description="Disordered" evidence="5">
    <location>
        <begin position="348"/>
        <end position="367"/>
    </location>
</feature>
<comment type="caution">
    <text evidence="8">The sequence shown here is derived from an EMBL/GenBank/DDBJ whole genome shotgun (WGS) entry which is preliminary data.</text>
</comment>
<reference evidence="8" key="1">
    <citation type="submission" date="2021-10" db="EMBL/GenBank/DDBJ databases">
        <title>Tropical sea cucumber genome reveals ecological adaptation and Cuvierian tubules defense mechanism.</title>
        <authorList>
            <person name="Chen T."/>
        </authorList>
    </citation>
    <scope>NUCLEOTIDE SEQUENCE</scope>
    <source>
        <strain evidence="8">Nanhai2018</strain>
        <tissue evidence="8">Muscle</tissue>
    </source>
</reference>
<name>A0A9Q1C0A9_HOLLE</name>
<dbReference type="GO" id="GO:0004930">
    <property type="term" value="F:G protein-coupled receptor activity"/>
    <property type="evidence" value="ECO:0007669"/>
    <property type="project" value="InterPro"/>
</dbReference>
<evidence type="ECO:0000256" key="5">
    <source>
        <dbReference type="SAM" id="MobiDB-lite"/>
    </source>
</evidence>